<evidence type="ECO:0000313" key="3">
    <source>
        <dbReference type="WBParaSite" id="PSAMB.scaffold19106size848.g37790.t1"/>
    </source>
</evidence>
<dbReference type="InterPro" id="IPR004012">
    <property type="entry name" value="Run_dom"/>
</dbReference>
<dbReference type="SUPFAM" id="SSF140741">
    <property type="entry name" value="RUN domain-like"/>
    <property type="match status" value="1"/>
</dbReference>
<dbReference type="WBParaSite" id="PSAMB.scaffold19106size848.g37790.t1">
    <property type="protein sequence ID" value="PSAMB.scaffold19106size848.g37790.t1"/>
    <property type="gene ID" value="PSAMB.scaffold19106size848.g37790"/>
</dbReference>
<evidence type="ECO:0000313" key="2">
    <source>
        <dbReference type="Proteomes" id="UP000887566"/>
    </source>
</evidence>
<organism evidence="2 3">
    <name type="scientific">Plectus sambesii</name>
    <dbReference type="NCBI Taxonomy" id="2011161"/>
    <lineage>
        <taxon>Eukaryota</taxon>
        <taxon>Metazoa</taxon>
        <taxon>Ecdysozoa</taxon>
        <taxon>Nematoda</taxon>
        <taxon>Chromadorea</taxon>
        <taxon>Plectida</taxon>
        <taxon>Plectina</taxon>
        <taxon>Plectoidea</taxon>
        <taxon>Plectidae</taxon>
        <taxon>Plectus</taxon>
    </lineage>
</organism>
<accession>A0A914VHQ5</accession>
<name>A0A914VHQ5_9BILA</name>
<dbReference type="Proteomes" id="UP000887566">
    <property type="component" value="Unplaced"/>
</dbReference>
<evidence type="ECO:0000259" key="1">
    <source>
        <dbReference type="PROSITE" id="PS50826"/>
    </source>
</evidence>
<keyword evidence="2" id="KW-1185">Reference proteome</keyword>
<dbReference type="AlphaFoldDB" id="A0A914VHQ5"/>
<dbReference type="Gene3D" id="1.20.58.900">
    <property type="match status" value="1"/>
</dbReference>
<protein>
    <submittedName>
        <fullName evidence="3">RUN domain-containing protein</fullName>
    </submittedName>
</protein>
<feature type="domain" description="RUN" evidence="1">
    <location>
        <begin position="1"/>
        <end position="41"/>
    </location>
</feature>
<dbReference type="PROSITE" id="PS50826">
    <property type="entry name" value="RUN"/>
    <property type="match status" value="1"/>
</dbReference>
<proteinExistence type="predicted"/>
<dbReference type="InterPro" id="IPR037213">
    <property type="entry name" value="Run_dom_sf"/>
</dbReference>
<sequence>MRCRQFYHHSAYLRDPEQVDIMISYLKGLSRAKINAPVNSSFLNSWTPTPLILAGLIRGEASK</sequence>
<dbReference type="Pfam" id="PF02759">
    <property type="entry name" value="RUN"/>
    <property type="match status" value="1"/>
</dbReference>
<reference evidence="3" key="1">
    <citation type="submission" date="2022-11" db="UniProtKB">
        <authorList>
            <consortium name="WormBaseParasite"/>
        </authorList>
    </citation>
    <scope>IDENTIFICATION</scope>
</reference>